<evidence type="ECO:0000256" key="11">
    <source>
        <dbReference type="PIRSR" id="PIRSR601621-4"/>
    </source>
</evidence>
<feature type="site" description="Transition state stabilizer" evidence="10">
    <location>
        <position position="120"/>
    </location>
</feature>
<keyword evidence="9 12" id="KW-0106">Calcium</keyword>
<keyword evidence="16" id="KW-1185">Reference proteome</keyword>
<dbReference type="GO" id="GO:0042744">
    <property type="term" value="P:hydrogen peroxide catabolic process"/>
    <property type="evidence" value="ECO:0007669"/>
    <property type="project" value="TreeGrafter"/>
</dbReference>
<proteinExistence type="inferred from homology"/>
<dbReference type="Gene3D" id="1.10.520.10">
    <property type="match status" value="1"/>
</dbReference>
<feature type="binding site" evidence="9">
    <location>
        <position position="268"/>
    </location>
    <ligand>
        <name>Ca(2+)</name>
        <dbReference type="ChEBI" id="CHEBI:29108"/>
        <label>2</label>
    </ligand>
</feature>
<evidence type="ECO:0000256" key="9">
    <source>
        <dbReference type="PIRSR" id="PIRSR601621-2"/>
    </source>
</evidence>
<evidence type="ECO:0000256" key="12">
    <source>
        <dbReference type="RuleBase" id="RU363051"/>
    </source>
</evidence>
<evidence type="ECO:0000256" key="1">
    <source>
        <dbReference type="ARBA" id="ARBA00006089"/>
    </source>
</evidence>
<feature type="disulfide bond" evidence="11">
    <location>
        <begin position="90"/>
        <end position="345"/>
    </location>
</feature>
<organism evidence="15 16">
    <name type="scientific">Ophiocordyceps polyrhachis-furcata BCC 54312</name>
    <dbReference type="NCBI Taxonomy" id="1330021"/>
    <lineage>
        <taxon>Eukaryota</taxon>
        <taxon>Fungi</taxon>
        <taxon>Dikarya</taxon>
        <taxon>Ascomycota</taxon>
        <taxon>Pezizomycotina</taxon>
        <taxon>Sordariomycetes</taxon>
        <taxon>Hypocreomycetidae</taxon>
        <taxon>Hypocreales</taxon>
        <taxon>Ophiocordycipitaceae</taxon>
        <taxon>Ophiocordyceps</taxon>
    </lineage>
</organism>
<evidence type="ECO:0000313" key="16">
    <source>
        <dbReference type="Proteomes" id="UP000253664"/>
    </source>
</evidence>
<keyword evidence="5 12" id="KW-0560">Oxidoreductase</keyword>
<gene>
    <name evidence="15" type="ORF">L249_6659</name>
</gene>
<evidence type="ECO:0000256" key="2">
    <source>
        <dbReference type="ARBA" id="ARBA00022559"/>
    </source>
</evidence>
<reference evidence="15 16" key="1">
    <citation type="journal article" date="2015" name="BMC Genomics">
        <title>Insights from the genome of Ophiocordyceps polyrhachis-furcata to pathogenicity and host specificity in insect fungi.</title>
        <authorList>
            <person name="Wichadakul D."/>
            <person name="Kobmoo N."/>
            <person name="Ingsriswang S."/>
            <person name="Tangphatsornruang S."/>
            <person name="Chantasingh D."/>
            <person name="Luangsa-ard J.J."/>
            <person name="Eurwilaichitr L."/>
        </authorList>
    </citation>
    <scope>NUCLEOTIDE SEQUENCE [LARGE SCALE GENOMIC DNA]</scope>
    <source>
        <strain evidence="15 16">BCC 54312</strain>
    </source>
</reference>
<dbReference type="Pfam" id="PF00141">
    <property type="entry name" value="peroxidase"/>
    <property type="match status" value="1"/>
</dbReference>
<keyword evidence="11" id="KW-1015">Disulfide bond</keyword>
<dbReference type="GO" id="GO:0034599">
    <property type="term" value="P:cellular response to oxidative stress"/>
    <property type="evidence" value="ECO:0007669"/>
    <property type="project" value="InterPro"/>
</dbReference>
<evidence type="ECO:0000256" key="5">
    <source>
        <dbReference type="ARBA" id="ARBA00023002"/>
    </source>
</evidence>
<protein>
    <recommendedName>
        <fullName evidence="12">Peroxidase</fullName>
        <ecNumber evidence="12">1.11.1.-</ecNumber>
    </recommendedName>
</protein>
<keyword evidence="3 9" id="KW-0349">Heme</keyword>
<comment type="caution">
    <text evidence="15">The sequence shown here is derived from an EMBL/GenBank/DDBJ whole genome shotgun (WGS) entry which is preliminary data.</text>
</comment>
<dbReference type="InterPro" id="IPR019794">
    <property type="entry name" value="Peroxidases_AS"/>
</dbReference>
<feature type="binding site" evidence="9">
    <location>
        <position position="125"/>
    </location>
    <ligand>
        <name>Ca(2+)</name>
        <dbReference type="ChEBI" id="CHEBI:29108"/>
        <label>1</label>
    </ligand>
</feature>
<name>A0A367LKX2_9HYPO</name>
<evidence type="ECO:0000256" key="6">
    <source>
        <dbReference type="ARBA" id="ARBA00023004"/>
    </source>
</evidence>
<keyword evidence="6 9" id="KW-0408">Iron</keyword>
<dbReference type="InterPro" id="IPR010255">
    <property type="entry name" value="Haem_peroxidase_sf"/>
</dbReference>
<feature type="domain" description="Plant heme peroxidase family profile" evidence="14">
    <location>
        <begin position="138"/>
        <end position="371"/>
    </location>
</feature>
<evidence type="ECO:0000256" key="13">
    <source>
        <dbReference type="SAM" id="MobiDB-lite"/>
    </source>
</evidence>
<dbReference type="InterPro" id="IPR002016">
    <property type="entry name" value="Haem_peroxidase"/>
</dbReference>
<feature type="binding site" evidence="9">
    <location>
        <position position="266"/>
    </location>
    <ligand>
        <name>Ca(2+)</name>
        <dbReference type="ChEBI" id="CHEBI:29108"/>
        <label>2</label>
    </ligand>
</feature>
<dbReference type="EMBL" id="LKCN02000003">
    <property type="protein sequence ID" value="RCI15086.1"/>
    <property type="molecule type" value="Genomic_DNA"/>
</dbReference>
<evidence type="ECO:0000313" key="15">
    <source>
        <dbReference type="EMBL" id="RCI15086.1"/>
    </source>
</evidence>
<feature type="binding site" evidence="9">
    <location>
        <position position="273"/>
    </location>
    <ligand>
        <name>Ca(2+)</name>
        <dbReference type="ChEBI" id="CHEBI:29108"/>
        <label>2</label>
    </ligand>
</feature>
<dbReference type="PROSITE" id="PS50873">
    <property type="entry name" value="PEROXIDASE_4"/>
    <property type="match status" value="1"/>
</dbReference>
<dbReference type="PANTHER" id="PTHR31356">
    <property type="entry name" value="THYLAKOID LUMENAL 29 KDA PROTEIN, CHLOROPLASTIC-RELATED"/>
    <property type="match status" value="1"/>
</dbReference>
<sequence>MKNSASLIAALAGISSAFPAMEEVVKLAGKRQAPSTELLGDLTTLQDSQLTQTGKDIKSILRGTGSGIDAISTAGNVPPKESTECAQDPCCIWKYIADDMHSAMIDSNQQCNDLAHGSIRLGFHDAWGWSKTTGPAGGADGSIVLAGECESRPDNSNLKDTCNQMRTWFSQYQQFGIQMADLIQMGANVATVSCPLGPRVRSFVGRNDSSQASPRDDLPRGNDTADTHINSFAERTFTPENLVALVGAHGTGRQRTIAARANDAFDSTPGVWDTAFYGEVLDPNAPSQVFKLPSDVSISQDTRTKQTWNTFVGPQGQQPWDAAYATAYVRMSVLGVQNINGLTECTKVLPPFIQSPPAGKRNKTGNLRRMQ</sequence>
<comment type="similarity">
    <text evidence="1 12">Belongs to the peroxidase family. Ligninase subfamily.</text>
</comment>
<dbReference type="Gene3D" id="1.10.420.10">
    <property type="entry name" value="Peroxidase, domain 2"/>
    <property type="match status" value="1"/>
</dbReference>
<dbReference type="PANTHER" id="PTHR31356:SF66">
    <property type="entry name" value="CATALASE-PEROXIDASE"/>
    <property type="match status" value="1"/>
</dbReference>
<keyword evidence="7" id="KW-0325">Glycoprotein</keyword>
<dbReference type="Proteomes" id="UP000253664">
    <property type="component" value="Unassembled WGS sequence"/>
</dbReference>
<feature type="disulfide bond" evidence="11">
    <location>
        <begin position="111"/>
        <end position="194"/>
    </location>
</feature>
<dbReference type="InterPro" id="IPR001621">
    <property type="entry name" value="Ligninase"/>
</dbReference>
<evidence type="ECO:0000256" key="10">
    <source>
        <dbReference type="PIRSR" id="PIRSR601621-3"/>
    </source>
</evidence>
<feature type="active site" description="Proton acceptor" evidence="8">
    <location>
        <position position="124"/>
    </location>
</feature>
<evidence type="ECO:0000259" key="14">
    <source>
        <dbReference type="PROSITE" id="PS50873"/>
    </source>
</evidence>
<keyword evidence="2 12" id="KW-0575">Peroxidase</keyword>
<dbReference type="GO" id="GO:0020037">
    <property type="term" value="F:heme binding"/>
    <property type="evidence" value="ECO:0007669"/>
    <property type="project" value="UniProtKB-UniRule"/>
</dbReference>
<evidence type="ECO:0000256" key="4">
    <source>
        <dbReference type="ARBA" id="ARBA00022723"/>
    </source>
</evidence>
<keyword evidence="4 9" id="KW-0479">Metal-binding</keyword>
<feature type="binding site" evidence="9">
    <location>
        <position position="140"/>
    </location>
    <ligand>
        <name>Ca(2+)</name>
        <dbReference type="ChEBI" id="CHEBI:29108"/>
        <label>1</label>
    </ligand>
</feature>
<dbReference type="SUPFAM" id="SSF48113">
    <property type="entry name" value="Heme-dependent peroxidases"/>
    <property type="match status" value="1"/>
</dbReference>
<dbReference type="EC" id="1.11.1.-" evidence="12"/>
<dbReference type="PRINTS" id="PR00458">
    <property type="entry name" value="PEROXIDASE"/>
</dbReference>
<dbReference type="PROSITE" id="PS00436">
    <property type="entry name" value="PEROXIDASE_2"/>
    <property type="match status" value="1"/>
</dbReference>
<comment type="cofactor">
    <cofactor evidence="9 12">
        <name>Ca(2+)</name>
        <dbReference type="ChEBI" id="CHEBI:29108"/>
    </cofactor>
    <text evidence="9 12">Binds 2 calcium ions per subunit.</text>
</comment>
<evidence type="ECO:0000256" key="3">
    <source>
        <dbReference type="ARBA" id="ARBA00022617"/>
    </source>
</evidence>
<feature type="binding site" description="axial binding residue" evidence="9">
    <location>
        <position position="249"/>
    </location>
    <ligand>
        <name>heme b</name>
        <dbReference type="ChEBI" id="CHEBI:60344"/>
    </ligand>
    <ligandPart>
        <name>Fe</name>
        <dbReference type="ChEBI" id="CHEBI:18248"/>
    </ligandPart>
</feature>
<evidence type="ECO:0000256" key="7">
    <source>
        <dbReference type="ARBA" id="ARBA00023180"/>
    </source>
</evidence>
<dbReference type="OrthoDB" id="2113341at2759"/>
<dbReference type="GO" id="GO:0000302">
    <property type="term" value="P:response to reactive oxygen species"/>
    <property type="evidence" value="ECO:0007669"/>
    <property type="project" value="TreeGrafter"/>
</dbReference>
<dbReference type="GO" id="GO:0004601">
    <property type="term" value="F:peroxidase activity"/>
    <property type="evidence" value="ECO:0007669"/>
    <property type="project" value="UniProtKB-KW"/>
</dbReference>
<dbReference type="InterPro" id="IPR044831">
    <property type="entry name" value="Ccp1-like"/>
</dbReference>
<feature type="region of interest" description="Disordered" evidence="13">
    <location>
        <begin position="203"/>
        <end position="226"/>
    </location>
</feature>
<evidence type="ECO:0000256" key="8">
    <source>
        <dbReference type="PIRSR" id="PIRSR601621-1"/>
    </source>
</evidence>
<dbReference type="STRING" id="1330021.A0A367LKX2"/>
<comment type="cofactor">
    <cofactor evidence="9">
        <name>heme b</name>
        <dbReference type="ChEBI" id="CHEBI:60344"/>
    </cofactor>
    <text evidence="9">Binds 1 heme b (iron(II)-protoporphyrin IX) group per subunit.</text>
</comment>
<feature type="compositionally biased region" description="Basic and acidic residues" evidence="13">
    <location>
        <begin position="214"/>
        <end position="226"/>
    </location>
</feature>
<accession>A0A367LKX2</accession>
<dbReference type="GO" id="GO:0046872">
    <property type="term" value="F:metal ion binding"/>
    <property type="evidence" value="ECO:0007669"/>
    <property type="project" value="UniProtKB-UniRule"/>
</dbReference>
<feature type="binding site" evidence="9">
    <location>
        <position position="142"/>
    </location>
    <ligand>
        <name>Ca(2+)</name>
        <dbReference type="ChEBI" id="CHEBI:29108"/>
        <label>1</label>
    </ligand>
</feature>
<feature type="binding site" evidence="9">
    <location>
        <position position="138"/>
    </location>
    <ligand>
        <name>Ca(2+)</name>
        <dbReference type="ChEBI" id="CHEBI:29108"/>
        <label>1</label>
    </ligand>
</feature>
<dbReference type="AlphaFoldDB" id="A0A367LKX2"/>
<dbReference type="PRINTS" id="PR00462">
    <property type="entry name" value="LIGNINASE"/>
</dbReference>